<dbReference type="GO" id="GO:0007026">
    <property type="term" value="P:negative regulation of microtubule depolymerization"/>
    <property type="evidence" value="ECO:0007669"/>
    <property type="project" value="TreeGrafter"/>
</dbReference>
<evidence type="ECO:0000256" key="1">
    <source>
        <dbReference type="SAM" id="MobiDB-lite"/>
    </source>
</evidence>
<dbReference type="GO" id="GO:0030877">
    <property type="term" value="C:beta-catenin destruction complex"/>
    <property type="evidence" value="ECO:0007669"/>
    <property type="project" value="TreeGrafter"/>
</dbReference>
<dbReference type="GO" id="GO:0016477">
    <property type="term" value="P:cell migration"/>
    <property type="evidence" value="ECO:0007669"/>
    <property type="project" value="TreeGrafter"/>
</dbReference>
<name>A0A1B6LPT5_9HEMI</name>
<gene>
    <name evidence="2" type="ORF">g.12447</name>
</gene>
<dbReference type="GO" id="GO:0007399">
    <property type="term" value="P:nervous system development"/>
    <property type="evidence" value="ECO:0007669"/>
    <property type="project" value="TreeGrafter"/>
</dbReference>
<dbReference type="GO" id="GO:0007389">
    <property type="term" value="P:pattern specification process"/>
    <property type="evidence" value="ECO:0007669"/>
    <property type="project" value="TreeGrafter"/>
</dbReference>
<dbReference type="InterPro" id="IPR026818">
    <property type="entry name" value="Apc_fam"/>
</dbReference>
<dbReference type="GO" id="GO:0016342">
    <property type="term" value="C:catenin complex"/>
    <property type="evidence" value="ECO:0007669"/>
    <property type="project" value="TreeGrafter"/>
</dbReference>
<organism evidence="2">
    <name type="scientific">Graphocephala atropunctata</name>
    <dbReference type="NCBI Taxonomy" id="36148"/>
    <lineage>
        <taxon>Eukaryota</taxon>
        <taxon>Metazoa</taxon>
        <taxon>Ecdysozoa</taxon>
        <taxon>Arthropoda</taxon>
        <taxon>Hexapoda</taxon>
        <taxon>Insecta</taxon>
        <taxon>Pterygota</taxon>
        <taxon>Neoptera</taxon>
        <taxon>Paraneoptera</taxon>
        <taxon>Hemiptera</taxon>
        <taxon>Auchenorrhyncha</taxon>
        <taxon>Membracoidea</taxon>
        <taxon>Cicadellidae</taxon>
        <taxon>Cicadellinae</taxon>
        <taxon>Cicadellini</taxon>
        <taxon>Graphocephala</taxon>
    </lineage>
</organism>
<dbReference type="PANTHER" id="PTHR12607">
    <property type="entry name" value="ADENOMATOUS POLYPOSIS COLI PROTEIN FAMILY"/>
    <property type="match status" value="1"/>
</dbReference>
<dbReference type="GO" id="GO:0008017">
    <property type="term" value="F:microtubule binding"/>
    <property type="evidence" value="ECO:0007669"/>
    <property type="project" value="TreeGrafter"/>
</dbReference>
<feature type="region of interest" description="Disordered" evidence="1">
    <location>
        <begin position="1"/>
        <end position="25"/>
    </location>
</feature>
<dbReference type="AlphaFoldDB" id="A0A1B6LPT5"/>
<reference evidence="2" key="1">
    <citation type="submission" date="2015-11" db="EMBL/GenBank/DDBJ databases">
        <title>De novo transcriptome assembly of four potential Pierce s Disease insect vectors from Arizona vineyards.</title>
        <authorList>
            <person name="Tassone E.E."/>
        </authorList>
    </citation>
    <scope>NUCLEOTIDE SEQUENCE</scope>
</reference>
<dbReference type="GO" id="GO:0090090">
    <property type="term" value="P:negative regulation of canonical Wnt signaling pathway"/>
    <property type="evidence" value="ECO:0007669"/>
    <property type="project" value="TreeGrafter"/>
</dbReference>
<feature type="compositionally biased region" description="Polar residues" evidence="1">
    <location>
        <begin position="267"/>
        <end position="290"/>
    </location>
</feature>
<dbReference type="EMBL" id="GEBQ01014453">
    <property type="protein sequence ID" value="JAT25524.1"/>
    <property type="molecule type" value="Transcribed_RNA"/>
</dbReference>
<accession>A0A1B6LPT5</accession>
<evidence type="ECO:0000313" key="2">
    <source>
        <dbReference type="EMBL" id="JAT25524.1"/>
    </source>
</evidence>
<dbReference type="GO" id="GO:0008013">
    <property type="term" value="F:beta-catenin binding"/>
    <property type="evidence" value="ECO:0007669"/>
    <property type="project" value="InterPro"/>
</dbReference>
<dbReference type="GO" id="GO:0005881">
    <property type="term" value="C:cytoplasmic microtubule"/>
    <property type="evidence" value="ECO:0007669"/>
    <property type="project" value="TreeGrafter"/>
</dbReference>
<protein>
    <submittedName>
        <fullName evidence="2">Uncharacterized protein</fullName>
    </submittedName>
</protein>
<proteinExistence type="predicted"/>
<feature type="region of interest" description="Disordered" evidence="1">
    <location>
        <begin position="260"/>
        <end position="301"/>
    </location>
</feature>
<dbReference type="GO" id="GO:0001708">
    <property type="term" value="P:cell fate specification"/>
    <property type="evidence" value="ECO:0007669"/>
    <property type="project" value="TreeGrafter"/>
</dbReference>
<sequence length="478" mass="53431">MWKMHNMESLESAGSEPEASHNGSRDKVIIRHSRSDECAPEGYSNDVNKRPQLETLIERLTLEEPSFCQDFPVNYCCIYSEHAPLFSDQTEEVIPNRCKSLDECSTYGREDIVQRDRMEFATLAQACVKADKLAGQSFKKREESEHREEEDLYQNRLYTKEALTLLNNGSFYTEENNENPKTYFTEGTPLKMSGSTSISDLVILEVDTQSKEIKSGLKSSVPPVDNSVVDVSIALQCITETQEVNPECLRTPMMFSRSSSLDSISSREQPTSNFESSVVSEMSKETSGLMSPSELPDSPSQIVPQCHRITESTNASRDRYTESKKNTIFKPVIKPTDGLVLEDKKSDMGSENLQTIGSTLMDDMEDEYILAACINVGIKCINQKNIVGRTQSESVFSTKNVCKIPSKDVNSVKILDVLDIPYSEVLDCTIEYKTEDTPPNISNSNSQTDLLNLCAHSDDSDTNILAECIKSGMPKVHS</sequence>
<dbReference type="PANTHER" id="PTHR12607:SF12">
    <property type="entry name" value="APC-LIKE, ISOFORM A-RELATED"/>
    <property type="match status" value="1"/>
</dbReference>